<keyword evidence="6" id="KW-0238">DNA-binding</keyword>
<organism evidence="11 12">
    <name type="scientific">Alienimonas chondri</name>
    <dbReference type="NCBI Taxonomy" id="2681879"/>
    <lineage>
        <taxon>Bacteria</taxon>
        <taxon>Pseudomonadati</taxon>
        <taxon>Planctomycetota</taxon>
        <taxon>Planctomycetia</taxon>
        <taxon>Planctomycetales</taxon>
        <taxon>Planctomycetaceae</taxon>
        <taxon>Alienimonas</taxon>
    </lineage>
</organism>
<name>A0ABX1VG84_9PLAN</name>
<dbReference type="CDD" id="cd04488">
    <property type="entry name" value="RecG_wedge_OBF"/>
    <property type="match status" value="1"/>
</dbReference>
<dbReference type="Gene3D" id="2.40.50.140">
    <property type="entry name" value="Nucleic acid-binding proteins"/>
    <property type="match status" value="1"/>
</dbReference>
<dbReference type="SUPFAM" id="SSF52540">
    <property type="entry name" value="P-loop containing nucleoside triphosphate hydrolases"/>
    <property type="match status" value="2"/>
</dbReference>
<dbReference type="Proteomes" id="UP000609651">
    <property type="component" value="Unassembled WGS sequence"/>
</dbReference>
<dbReference type="EMBL" id="WTPX01000122">
    <property type="protein sequence ID" value="NNJ27115.1"/>
    <property type="molecule type" value="Genomic_DNA"/>
</dbReference>
<dbReference type="InterPro" id="IPR027417">
    <property type="entry name" value="P-loop_NTPase"/>
</dbReference>
<dbReference type="InterPro" id="IPR014001">
    <property type="entry name" value="Helicase_ATP-bd"/>
</dbReference>
<accession>A0ABX1VG84</accession>
<evidence type="ECO:0000313" key="12">
    <source>
        <dbReference type="Proteomes" id="UP000609651"/>
    </source>
</evidence>
<evidence type="ECO:0000256" key="3">
    <source>
        <dbReference type="ARBA" id="ARBA00022801"/>
    </source>
</evidence>
<dbReference type="NCBIfam" id="NF008165">
    <property type="entry name" value="PRK10917.1-3"/>
    <property type="match status" value="1"/>
</dbReference>
<dbReference type="RefSeq" id="WP_171188821.1">
    <property type="nucleotide sequence ID" value="NZ_WTPX01000122.1"/>
</dbReference>
<dbReference type="InterPro" id="IPR011545">
    <property type="entry name" value="DEAD/DEAH_box_helicase_dom"/>
</dbReference>
<dbReference type="PANTHER" id="PTHR47964:SF1">
    <property type="entry name" value="ATP-DEPENDENT DNA HELICASE HOMOLOG RECG, CHLOROPLASTIC"/>
    <property type="match status" value="1"/>
</dbReference>
<evidence type="ECO:0000259" key="9">
    <source>
        <dbReference type="PROSITE" id="PS51192"/>
    </source>
</evidence>
<feature type="domain" description="Helicase ATP-binding" evidence="9">
    <location>
        <begin position="283"/>
        <end position="444"/>
    </location>
</feature>
<dbReference type="Pfam" id="PF19833">
    <property type="entry name" value="RecG_dom3_C"/>
    <property type="match status" value="1"/>
</dbReference>
<dbReference type="PROSITE" id="PS51192">
    <property type="entry name" value="HELICASE_ATP_BIND_1"/>
    <property type="match status" value="1"/>
</dbReference>
<dbReference type="GO" id="GO:0003678">
    <property type="term" value="F:DNA helicase activity"/>
    <property type="evidence" value="ECO:0007669"/>
    <property type="project" value="UniProtKB-EC"/>
</dbReference>
<evidence type="ECO:0000256" key="5">
    <source>
        <dbReference type="ARBA" id="ARBA00022840"/>
    </source>
</evidence>
<dbReference type="SMART" id="SM00490">
    <property type="entry name" value="HELICc"/>
    <property type="match status" value="1"/>
</dbReference>
<dbReference type="InterPro" id="IPR045562">
    <property type="entry name" value="RecG_dom3_C"/>
</dbReference>
<dbReference type="SMART" id="SM00487">
    <property type="entry name" value="DEXDc"/>
    <property type="match status" value="1"/>
</dbReference>
<dbReference type="NCBIfam" id="NF008168">
    <property type="entry name" value="PRK10917.2-2"/>
    <property type="match status" value="1"/>
</dbReference>
<dbReference type="Pfam" id="PF00270">
    <property type="entry name" value="DEAD"/>
    <property type="match status" value="1"/>
</dbReference>
<comment type="caution">
    <text evidence="11">The sequence shown here is derived from an EMBL/GenBank/DDBJ whole genome shotgun (WGS) entry which is preliminary data.</text>
</comment>
<evidence type="ECO:0000256" key="4">
    <source>
        <dbReference type="ARBA" id="ARBA00022806"/>
    </source>
</evidence>
<dbReference type="SUPFAM" id="SSF50249">
    <property type="entry name" value="Nucleic acid-binding proteins"/>
    <property type="match status" value="1"/>
</dbReference>
<dbReference type="InterPro" id="IPR033454">
    <property type="entry name" value="RecG_wedge"/>
</dbReference>
<keyword evidence="12" id="KW-1185">Reference proteome</keyword>
<reference evidence="11 12" key="1">
    <citation type="journal article" date="2020" name="Syst. Appl. Microbiol.">
        <title>Alienimonas chondri sp. nov., a novel planctomycete isolated from the biofilm of the red alga Chondrus crispus.</title>
        <authorList>
            <person name="Vitorino I."/>
            <person name="Albuquerque L."/>
            <person name="Wiegand S."/>
            <person name="Kallscheuer N."/>
            <person name="da Costa M.S."/>
            <person name="Lobo-da-Cunha A."/>
            <person name="Jogler C."/>
            <person name="Lage O.M."/>
        </authorList>
    </citation>
    <scope>NUCLEOTIDE SEQUENCE [LARGE SCALE GENOMIC DNA]</scope>
    <source>
        <strain evidence="11 12">LzC2</strain>
    </source>
</reference>
<gene>
    <name evidence="11" type="primary">recG</name>
    <name evidence="11" type="ORF">LzC2_32130</name>
</gene>
<keyword evidence="2" id="KW-0227">DNA damage</keyword>
<dbReference type="PROSITE" id="PS51194">
    <property type="entry name" value="HELICASE_CTER"/>
    <property type="match status" value="1"/>
</dbReference>
<keyword evidence="7" id="KW-0234">DNA repair</keyword>
<dbReference type="Gene3D" id="3.40.50.300">
    <property type="entry name" value="P-loop containing nucleotide triphosphate hydrolases"/>
    <property type="match status" value="2"/>
</dbReference>
<keyword evidence="5" id="KW-0067">ATP-binding</keyword>
<dbReference type="Pfam" id="PF17191">
    <property type="entry name" value="RecG_wedge"/>
    <property type="match status" value="1"/>
</dbReference>
<dbReference type="Pfam" id="PF00271">
    <property type="entry name" value="Helicase_C"/>
    <property type="match status" value="1"/>
</dbReference>
<dbReference type="InterPro" id="IPR012340">
    <property type="entry name" value="NA-bd_OB-fold"/>
</dbReference>
<evidence type="ECO:0000256" key="2">
    <source>
        <dbReference type="ARBA" id="ARBA00022763"/>
    </source>
</evidence>
<dbReference type="PANTHER" id="PTHR47964">
    <property type="entry name" value="ATP-DEPENDENT DNA HELICASE HOMOLOG RECG, CHLOROPLASTIC"/>
    <property type="match status" value="1"/>
</dbReference>
<dbReference type="InterPro" id="IPR047112">
    <property type="entry name" value="RecG/Mfd"/>
</dbReference>
<protein>
    <recommendedName>
        <fullName evidence="8">Probable DNA 3'-5' helicase RecG</fullName>
    </recommendedName>
</protein>
<dbReference type="InterPro" id="IPR001650">
    <property type="entry name" value="Helicase_C-like"/>
</dbReference>
<evidence type="ECO:0000256" key="7">
    <source>
        <dbReference type="ARBA" id="ARBA00023204"/>
    </source>
</evidence>
<proteinExistence type="predicted"/>
<feature type="domain" description="Helicase C-terminal" evidence="10">
    <location>
        <begin position="471"/>
        <end position="630"/>
    </location>
</feature>
<sequence length="702" mass="77140">MADPEHLADDPLDTPVQFVRGCGPRRAALLAKLEIHTVRDLLFLLPRDVLDLSVAADVEQLDDQTIHTVRGVVVDTDARPTRNGRTLVKSVIETSSGMVRASFFNQPWMRKKLPEGQRVLVTGKPKRYDGAWEFSSPQVQLLEGEPGEAVGGIEPRYALTEGVNQRGLNMLATRAVEGFGHYICDPLPKAFRDKHGLPHLKEAAANLHAAETLADFNAARDRVLFDDLFEFQLGVALRRRMWRAGGTADPLPVSAKIDARIRRLFPFEFTAGQNDAVKEIAADLASEVAMHRLLQADVGAGKTVVALYAMLTAVAHGRQAVLMAPTEVLANQHWATVQHALAHSRVERRLLTGRLTAKKRKDLRARIKSGAVQLIIGTQALIQKGVEIPRLGVAVVDEQHKFGVAQRAAFSAGDRDPHVLVMTATPIPRSLALTQFGDLDVTTVRDLPPGRQPVVTSRVPGPKARQKTWHFIREKLDEGRQCYVICPKVGDVSEADVESDELSASVEATFKELTEGELQGYAVGLVHGRMEADKKEAAMEAFKTGETRVLVSTTVVEVGVDVPNATLMVIQKAESFGLSQLHQLRGRVARGSRRGYCFLYTDQTSATAAERLGVLERTTDGFEIAEADFAQRGPGHVLGTRQSGKSALRVADPQRDRDLLEEARRKAFHLVDTGMFDQPEWAMVKAEVLDRFGEVLELAKTG</sequence>
<dbReference type="GO" id="GO:0016787">
    <property type="term" value="F:hydrolase activity"/>
    <property type="evidence" value="ECO:0007669"/>
    <property type="project" value="UniProtKB-KW"/>
</dbReference>
<keyword evidence="1" id="KW-0547">Nucleotide-binding</keyword>
<evidence type="ECO:0000256" key="1">
    <source>
        <dbReference type="ARBA" id="ARBA00022741"/>
    </source>
</evidence>
<evidence type="ECO:0000259" key="10">
    <source>
        <dbReference type="PROSITE" id="PS51194"/>
    </source>
</evidence>
<evidence type="ECO:0000256" key="6">
    <source>
        <dbReference type="ARBA" id="ARBA00023125"/>
    </source>
</evidence>
<keyword evidence="4 11" id="KW-0347">Helicase</keyword>
<keyword evidence="3 11" id="KW-0378">Hydrolase</keyword>
<evidence type="ECO:0000256" key="8">
    <source>
        <dbReference type="ARBA" id="ARBA00049819"/>
    </source>
</evidence>
<evidence type="ECO:0000313" key="11">
    <source>
        <dbReference type="EMBL" id="NNJ27115.1"/>
    </source>
</evidence>